<dbReference type="GO" id="GO:0003887">
    <property type="term" value="F:DNA-directed DNA polymerase activity"/>
    <property type="evidence" value="ECO:0007669"/>
    <property type="project" value="TreeGrafter"/>
</dbReference>
<dbReference type="Gene3D" id="3.40.1170.60">
    <property type="match status" value="1"/>
</dbReference>
<dbReference type="Gene3D" id="3.30.70.270">
    <property type="match status" value="1"/>
</dbReference>
<evidence type="ECO:0000256" key="1">
    <source>
        <dbReference type="ARBA" id="ARBA00010945"/>
    </source>
</evidence>
<protein>
    <submittedName>
        <fullName evidence="3">Nucleotidyltransferase</fullName>
    </submittedName>
</protein>
<dbReference type="Proteomes" id="UP000094741">
    <property type="component" value="Unassembled WGS sequence"/>
</dbReference>
<dbReference type="GO" id="GO:0006281">
    <property type="term" value="P:DNA repair"/>
    <property type="evidence" value="ECO:0007669"/>
    <property type="project" value="InterPro"/>
</dbReference>
<comment type="similarity">
    <text evidence="1">Belongs to the DNA polymerase type-Y family.</text>
</comment>
<dbReference type="RefSeq" id="WP_017041274.1">
    <property type="nucleotide sequence ID" value="NZ_AJYQ02000002.1"/>
</dbReference>
<feature type="domain" description="UmuC" evidence="2">
    <location>
        <begin position="2"/>
        <end position="189"/>
    </location>
</feature>
<dbReference type="STRING" id="1187848.A1QO_02560"/>
<dbReference type="PANTHER" id="PTHR11076:SF34">
    <property type="entry name" value="PROTEIN UMUC"/>
    <property type="match status" value="1"/>
</dbReference>
<dbReference type="Pfam" id="PF11799">
    <property type="entry name" value="IMS_C"/>
    <property type="match status" value="1"/>
</dbReference>
<dbReference type="InterPro" id="IPR043128">
    <property type="entry name" value="Rev_trsase/Diguanyl_cyclase"/>
</dbReference>
<reference evidence="3 4" key="1">
    <citation type="journal article" date="2012" name="Science">
        <title>Ecological populations of bacteria act as socially cohesive units of antibiotic production and resistance.</title>
        <authorList>
            <person name="Cordero O.X."/>
            <person name="Wildschutte H."/>
            <person name="Kirkup B."/>
            <person name="Proehl S."/>
            <person name="Ngo L."/>
            <person name="Hussain F."/>
            <person name="Le Roux F."/>
            <person name="Mincer T."/>
            <person name="Polz M.F."/>
        </authorList>
    </citation>
    <scope>NUCLEOTIDE SEQUENCE [LARGE SCALE GENOMIC DNA]</scope>
    <source>
        <strain evidence="3 4">ZF-129</strain>
    </source>
</reference>
<dbReference type="GO" id="GO:0009432">
    <property type="term" value="P:SOS response"/>
    <property type="evidence" value="ECO:0007669"/>
    <property type="project" value="TreeGrafter"/>
</dbReference>
<organism evidence="3 4">
    <name type="scientific">Vibrio genomosp. F10 str. ZF-129</name>
    <dbReference type="NCBI Taxonomy" id="1187848"/>
    <lineage>
        <taxon>Bacteria</taxon>
        <taxon>Pseudomonadati</taxon>
        <taxon>Pseudomonadota</taxon>
        <taxon>Gammaproteobacteria</taxon>
        <taxon>Vibrionales</taxon>
        <taxon>Vibrionaceae</taxon>
        <taxon>Vibrio</taxon>
    </lineage>
</organism>
<dbReference type="InterPro" id="IPR050116">
    <property type="entry name" value="DNA_polymerase-Y"/>
</dbReference>
<dbReference type="Pfam" id="PF00817">
    <property type="entry name" value="IMS"/>
    <property type="match status" value="1"/>
</dbReference>
<evidence type="ECO:0000313" key="4">
    <source>
        <dbReference type="Proteomes" id="UP000094741"/>
    </source>
</evidence>
<comment type="caution">
    <text evidence="3">The sequence shown here is derived from an EMBL/GenBank/DDBJ whole genome shotgun (WGS) entry which is preliminary data.</text>
</comment>
<dbReference type="InterPro" id="IPR017961">
    <property type="entry name" value="DNA_pol_Y-fam_little_finger"/>
</dbReference>
<dbReference type="OrthoDB" id="9808813at2"/>
<dbReference type="EMBL" id="AJYQ02000002">
    <property type="protein sequence ID" value="OEE38279.1"/>
    <property type="molecule type" value="Genomic_DNA"/>
</dbReference>
<keyword evidence="3" id="KW-0808">Transferase</keyword>
<dbReference type="eggNOG" id="COG0389">
    <property type="taxonomic scope" value="Bacteria"/>
</dbReference>
<evidence type="ECO:0000313" key="3">
    <source>
        <dbReference type="EMBL" id="OEE38279.1"/>
    </source>
</evidence>
<dbReference type="PROSITE" id="PS50173">
    <property type="entry name" value="UMUC"/>
    <property type="match status" value="1"/>
</dbReference>
<dbReference type="InterPro" id="IPR001126">
    <property type="entry name" value="UmuC"/>
</dbReference>
<dbReference type="InterPro" id="IPR043502">
    <property type="entry name" value="DNA/RNA_pol_sf"/>
</dbReference>
<name>A0A1E5BK81_9VIBR</name>
<dbReference type="GO" id="GO:0042276">
    <property type="term" value="P:error-prone translesion synthesis"/>
    <property type="evidence" value="ECO:0007669"/>
    <property type="project" value="TreeGrafter"/>
</dbReference>
<sequence length="427" mass="47998">MFALIDGTRFYANSSTLYKPQYKDKPILVTAGQGIVIAANRKSSEVNLKKFKPIWSQIDKLQLYHGAVFKANFSTLGHLSNAFQTCLELNMAGCRSMRYSVDESFFCVQHLFDIGVDMPSYIQKIRKKVYKETGVATGAGVGASLTLAKAASWAAKNVDGYNGQCVLDSCTQIDAILRMMPIKQVWGVGARLSEHLKRDGLAMAFQLKQCEPKIYQKRYGINVANIIHELNSVPVLDFDHVRSKKKQIWSTSSYRDRLRSIEMVRAEIAHHTSEVMRKVRIQESETLTLSIFVSTSIHDKCPAFNNRIDINFEQGVSDTSFSLQSVSGAIKSLLPVCLLSQPIYKVGVGANELIDSGYQKQFELFNDFDNKESLNTTVDLLNTRFGKGTLTFGSETRSYSEAPGQIRMQELEDYFTDYNKLLSVKCI</sequence>
<dbReference type="GO" id="GO:0005829">
    <property type="term" value="C:cytosol"/>
    <property type="evidence" value="ECO:0007669"/>
    <property type="project" value="TreeGrafter"/>
</dbReference>
<accession>A0A1E5BK81</accession>
<gene>
    <name evidence="3" type="ORF">A1QO_02560</name>
</gene>
<proteinExistence type="inferred from homology"/>
<evidence type="ECO:0000259" key="2">
    <source>
        <dbReference type="PROSITE" id="PS50173"/>
    </source>
</evidence>
<dbReference type="PANTHER" id="PTHR11076">
    <property type="entry name" value="DNA REPAIR POLYMERASE UMUC / TRANSFERASE FAMILY MEMBER"/>
    <property type="match status" value="1"/>
</dbReference>
<dbReference type="SUPFAM" id="SSF56672">
    <property type="entry name" value="DNA/RNA polymerases"/>
    <property type="match status" value="1"/>
</dbReference>
<dbReference type="AlphaFoldDB" id="A0A1E5BK81"/>
<dbReference type="GO" id="GO:0003684">
    <property type="term" value="F:damaged DNA binding"/>
    <property type="evidence" value="ECO:0007669"/>
    <property type="project" value="InterPro"/>
</dbReference>